<dbReference type="Pfam" id="PF03099">
    <property type="entry name" value="BPL_LplA_LipB"/>
    <property type="match status" value="1"/>
</dbReference>
<dbReference type="SUPFAM" id="SSF50037">
    <property type="entry name" value="C-terminal domain of transcriptional repressors"/>
    <property type="match status" value="1"/>
</dbReference>
<accession>A0A8J3AZ97</accession>
<evidence type="ECO:0000256" key="2">
    <source>
        <dbReference type="ARBA" id="ARBA00022741"/>
    </source>
</evidence>
<evidence type="ECO:0000313" key="8">
    <source>
        <dbReference type="EMBL" id="GGI19778.1"/>
    </source>
</evidence>
<evidence type="ECO:0000256" key="4">
    <source>
        <dbReference type="ARBA" id="ARBA00023267"/>
    </source>
</evidence>
<dbReference type="Proteomes" id="UP000642180">
    <property type="component" value="Unassembled WGS sequence"/>
</dbReference>
<dbReference type="InterPro" id="IPR008988">
    <property type="entry name" value="Transcriptional_repressor_C"/>
</dbReference>
<evidence type="ECO:0000256" key="5">
    <source>
        <dbReference type="ARBA" id="ARBA00024227"/>
    </source>
</evidence>
<protein>
    <recommendedName>
        <fullName evidence="5">biotin--[biotin carboxyl-carrier protein] ligase</fullName>
        <ecNumber evidence="5">6.3.4.15</ecNumber>
    </recommendedName>
</protein>
<dbReference type="GO" id="GO:0005524">
    <property type="term" value="F:ATP binding"/>
    <property type="evidence" value="ECO:0007669"/>
    <property type="project" value="UniProtKB-KW"/>
</dbReference>
<dbReference type="SUPFAM" id="SSF55681">
    <property type="entry name" value="Class II aaRS and biotin synthetases"/>
    <property type="match status" value="1"/>
</dbReference>
<dbReference type="InterPro" id="IPR045864">
    <property type="entry name" value="aa-tRNA-synth_II/BPL/LPL"/>
</dbReference>
<dbReference type="EC" id="6.3.4.15" evidence="5"/>
<keyword evidence="4" id="KW-0092">Biotin</keyword>
<dbReference type="InterPro" id="IPR004143">
    <property type="entry name" value="BPL_LPL_catalytic"/>
</dbReference>
<keyword evidence="3" id="KW-0067">ATP-binding</keyword>
<dbReference type="PANTHER" id="PTHR12835">
    <property type="entry name" value="BIOTIN PROTEIN LIGASE"/>
    <property type="match status" value="1"/>
</dbReference>
<evidence type="ECO:0000313" key="9">
    <source>
        <dbReference type="Proteomes" id="UP000642180"/>
    </source>
</evidence>
<dbReference type="EMBL" id="BMDI01000002">
    <property type="protein sequence ID" value="GGI19778.1"/>
    <property type="molecule type" value="Genomic_DNA"/>
</dbReference>
<comment type="caution">
    <text evidence="8">The sequence shown here is derived from an EMBL/GenBank/DDBJ whole genome shotgun (WGS) entry which is preliminary data.</text>
</comment>
<evidence type="ECO:0000256" key="1">
    <source>
        <dbReference type="ARBA" id="ARBA00022598"/>
    </source>
</evidence>
<feature type="domain" description="BPL/LPL catalytic" evidence="7">
    <location>
        <begin position="9"/>
        <end position="188"/>
    </location>
</feature>
<dbReference type="Gene3D" id="2.30.30.100">
    <property type="match status" value="1"/>
</dbReference>
<dbReference type="GO" id="GO:0005737">
    <property type="term" value="C:cytoplasm"/>
    <property type="evidence" value="ECO:0007669"/>
    <property type="project" value="TreeGrafter"/>
</dbReference>
<reference evidence="9" key="1">
    <citation type="journal article" date="2019" name="Int. J. Syst. Evol. Microbiol.">
        <title>The Global Catalogue of Microorganisms (GCM) 10K type strain sequencing project: providing services to taxonomists for standard genome sequencing and annotation.</title>
        <authorList>
            <consortium name="The Broad Institute Genomics Platform"/>
            <consortium name="The Broad Institute Genome Sequencing Center for Infectious Disease"/>
            <person name="Wu L."/>
            <person name="Ma J."/>
        </authorList>
    </citation>
    <scope>NUCLEOTIDE SEQUENCE [LARGE SCALE GENOMIC DNA]</scope>
    <source>
        <strain evidence="9">CCM 2767</strain>
    </source>
</reference>
<name>A0A8J3AZ97_9BURK</name>
<dbReference type="InterPro" id="IPR004408">
    <property type="entry name" value="Biotin_CoA_COase_ligase"/>
</dbReference>
<keyword evidence="2" id="KW-0547">Nucleotide-binding</keyword>
<sequence>MRVATLAGLAARDVAIEIVAETGSTNADLLARATTLAQPTVRWALQQTAGKGRAGRAWLAPENGALTFSLAWKLALPLQALSGLSLAIGCVVSQQLNTFGLDTRLKWPNDVLRHGAKLGGVLIETAVDRNDRNAVWVVIGVGINLARSGELSQTLSRAVADASDVDYDREEWMGALLGGLSAMLQQFERDGFAAFVARWNALDAYAGQDVKIVDQGRVLYQGQAAGVDAEGRLLLDTPEGQVAVIAGDVSLRMAED</sequence>
<dbReference type="InterPro" id="IPR003142">
    <property type="entry name" value="BPL_C"/>
</dbReference>
<dbReference type="PANTHER" id="PTHR12835:SF5">
    <property type="entry name" value="BIOTIN--PROTEIN LIGASE"/>
    <property type="match status" value="1"/>
</dbReference>
<dbReference type="Gene3D" id="3.30.930.10">
    <property type="entry name" value="Bira Bifunctional Protein, Domain 2"/>
    <property type="match status" value="1"/>
</dbReference>
<proteinExistence type="predicted"/>
<comment type="catalytic activity">
    <reaction evidence="6">
        <text>biotin + L-lysyl-[protein] + ATP = N(6)-biotinyl-L-lysyl-[protein] + AMP + diphosphate + H(+)</text>
        <dbReference type="Rhea" id="RHEA:11756"/>
        <dbReference type="Rhea" id="RHEA-COMP:9752"/>
        <dbReference type="Rhea" id="RHEA-COMP:10505"/>
        <dbReference type="ChEBI" id="CHEBI:15378"/>
        <dbReference type="ChEBI" id="CHEBI:29969"/>
        <dbReference type="ChEBI" id="CHEBI:30616"/>
        <dbReference type="ChEBI" id="CHEBI:33019"/>
        <dbReference type="ChEBI" id="CHEBI:57586"/>
        <dbReference type="ChEBI" id="CHEBI:83144"/>
        <dbReference type="ChEBI" id="CHEBI:456215"/>
        <dbReference type="EC" id="6.3.4.15"/>
    </reaction>
</comment>
<organism evidence="8 9">
    <name type="scientific">Oxalicibacterium faecigallinarum</name>
    <dbReference type="NCBI Taxonomy" id="573741"/>
    <lineage>
        <taxon>Bacteria</taxon>
        <taxon>Pseudomonadati</taxon>
        <taxon>Pseudomonadota</taxon>
        <taxon>Betaproteobacteria</taxon>
        <taxon>Burkholderiales</taxon>
        <taxon>Oxalobacteraceae</taxon>
        <taxon>Oxalicibacterium</taxon>
    </lineage>
</organism>
<gene>
    <name evidence="8" type="ORF">GCM10008066_20730</name>
</gene>
<evidence type="ECO:0000259" key="7">
    <source>
        <dbReference type="PROSITE" id="PS51733"/>
    </source>
</evidence>
<dbReference type="GO" id="GO:0004077">
    <property type="term" value="F:biotin--[biotin carboxyl-carrier protein] ligase activity"/>
    <property type="evidence" value="ECO:0007669"/>
    <property type="project" value="UniProtKB-EC"/>
</dbReference>
<evidence type="ECO:0000256" key="3">
    <source>
        <dbReference type="ARBA" id="ARBA00022840"/>
    </source>
</evidence>
<dbReference type="Pfam" id="PF02237">
    <property type="entry name" value="BPL_C"/>
    <property type="match status" value="1"/>
</dbReference>
<dbReference type="AlphaFoldDB" id="A0A8J3AZ97"/>
<keyword evidence="1 8" id="KW-0436">Ligase</keyword>
<dbReference type="CDD" id="cd16442">
    <property type="entry name" value="BPL"/>
    <property type="match status" value="1"/>
</dbReference>
<dbReference type="PROSITE" id="PS51733">
    <property type="entry name" value="BPL_LPL_CATALYTIC"/>
    <property type="match status" value="1"/>
</dbReference>
<evidence type="ECO:0000256" key="6">
    <source>
        <dbReference type="ARBA" id="ARBA00047846"/>
    </source>
</evidence>
<dbReference type="NCBIfam" id="TIGR00121">
    <property type="entry name" value="birA_ligase"/>
    <property type="match status" value="1"/>
</dbReference>
<keyword evidence="9" id="KW-1185">Reference proteome</keyword>